<name>A0A2T5ITT0_9GAMM</name>
<dbReference type="InterPro" id="IPR014710">
    <property type="entry name" value="RmlC-like_jellyroll"/>
</dbReference>
<protein>
    <submittedName>
        <fullName evidence="2">Cyclic nucleotide-binding protein</fullName>
    </submittedName>
</protein>
<evidence type="ECO:0000313" key="3">
    <source>
        <dbReference type="Proteomes" id="UP000244223"/>
    </source>
</evidence>
<sequence>MSDSLADYLGQVPIFSNLTLPELQTIEKYMFFNKVESGEFVFKEGEKGDYVCFVMHGALDVIKLNQHAQPVVITTLAKGSSIGEMALIDKLTRSASVRACTASGLIVLTRKGFEMILKLHPEIGIKILKGIASLLSINLRKTSDKLAEFMPPLA</sequence>
<dbReference type="Pfam" id="PF00027">
    <property type="entry name" value="cNMP_binding"/>
    <property type="match status" value="1"/>
</dbReference>
<dbReference type="PANTHER" id="PTHR24567:SF74">
    <property type="entry name" value="HTH-TYPE TRANSCRIPTIONAL REGULATOR ARCR"/>
    <property type="match status" value="1"/>
</dbReference>
<organism evidence="2 3">
    <name type="scientific">Agitococcus lubricus</name>
    <dbReference type="NCBI Taxonomy" id="1077255"/>
    <lineage>
        <taxon>Bacteria</taxon>
        <taxon>Pseudomonadati</taxon>
        <taxon>Pseudomonadota</taxon>
        <taxon>Gammaproteobacteria</taxon>
        <taxon>Moraxellales</taxon>
        <taxon>Moraxellaceae</taxon>
        <taxon>Agitococcus</taxon>
    </lineage>
</organism>
<dbReference type="SMART" id="SM00100">
    <property type="entry name" value="cNMP"/>
    <property type="match status" value="1"/>
</dbReference>
<dbReference type="PROSITE" id="PS00889">
    <property type="entry name" value="CNMP_BINDING_2"/>
    <property type="match status" value="1"/>
</dbReference>
<dbReference type="GO" id="GO:0003700">
    <property type="term" value="F:DNA-binding transcription factor activity"/>
    <property type="evidence" value="ECO:0007669"/>
    <property type="project" value="TreeGrafter"/>
</dbReference>
<dbReference type="CDD" id="cd00038">
    <property type="entry name" value="CAP_ED"/>
    <property type="match status" value="1"/>
</dbReference>
<dbReference type="GO" id="GO:0005829">
    <property type="term" value="C:cytosol"/>
    <property type="evidence" value="ECO:0007669"/>
    <property type="project" value="TreeGrafter"/>
</dbReference>
<dbReference type="Proteomes" id="UP000244223">
    <property type="component" value="Unassembled WGS sequence"/>
</dbReference>
<dbReference type="AlphaFoldDB" id="A0A2T5ITT0"/>
<evidence type="ECO:0000259" key="1">
    <source>
        <dbReference type="PROSITE" id="PS50042"/>
    </source>
</evidence>
<keyword evidence="3" id="KW-1185">Reference proteome</keyword>
<accession>A0A2T5ITT0</accession>
<reference evidence="2 3" key="1">
    <citation type="submission" date="2018-04" db="EMBL/GenBank/DDBJ databases">
        <title>Genomic Encyclopedia of Archaeal and Bacterial Type Strains, Phase II (KMG-II): from individual species to whole genera.</title>
        <authorList>
            <person name="Goeker M."/>
        </authorList>
    </citation>
    <scope>NUCLEOTIDE SEQUENCE [LARGE SCALE GENOMIC DNA]</scope>
    <source>
        <strain evidence="2 3">DSM 5822</strain>
    </source>
</reference>
<dbReference type="PANTHER" id="PTHR24567">
    <property type="entry name" value="CRP FAMILY TRANSCRIPTIONAL REGULATORY PROTEIN"/>
    <property type="match status" value="1"/>
</dbReference>
<dbReference type="PROSITE" id="PS50042">
    <property type="entry name" value="CNMP_BINDING_3"/>
    <property type="match status" value="1"/>
</dbReference>
<dbReference type="SUPFAM" id="SSF51206">
    <property type="entry name" value="cAMP-binding domain-like"/>
    <property type="match status" value="1"/>
</dbReference>
<dbReference type="OrthoDB" id="9798104at2"/>
<evidence type="ECO:0000313" key="2">
    <source>
        <dbReference type="EMBL" id="PTQ87240.1"/>
    </source>
</evidence>
<dbReference type="InterPro" id="IPR050397">
    <property type="entry name" value="Env_Response_Regulators"/>
</dbReference>
<dbReference type="InterPro" id="IPR000595">
    <property type="entry name" value="cNMP-bd_dom"/>
</dbReference>
<dbReference type="RefSeq" id="WP_107866847.1">
    <property type="nucleotide sequence ID" value="NZ_QAON01000020.1"/>
</dbReference>
<feature type="domain" description="Cyclic nucleotide-binding" evidence="1">
    <location>
        <begin position="14"/>
        <end position="117"/>
    </location>
</feature>
<gene>
    <name evidence="2" type="ORF">C8N29_12046</name>
</gene>
<comment type="caution">
    <text evidence="2">The sequence shown here is derived from an EMBL/GenBank/DDBJ whole genome shotgun (WGS) entry which is preliminary data.</text>
</comment>
<dbReference type="Gene3D" id="2.60.120.10">
    <property type="entry name" value="Jelly Rolls"/>
    <property type="match status" value="1"/>
</dbReference>
<dbReference type="InterPro" id="IPR018490">
    <property type="entry name" value="cNMP-bd_dom_sf"/>
</dbReference>
<dbReference type="InterPro" id="IPR018488">
    <property type="entry name" value="cNMP-bd_CS"/>
</dbReference>
<dbReference type="EMBL" id="QAON01000020">
    <property type="protein sequence ID" value="PTQ87240.1"/>
    <property type="molecule type" value="Genomic_DNA"/>
</dbReference>
<proteinExistence type="predicted"/>